<keyword evidence="1" id="KW-0812">Transmembrane</keyword>
<protein>
    <submittedName>
        <fullName evidence="2">Uncharacterized protein</fullName>
    </submittedName>
</protein>
<proteinExistence type="predicted"/>
<name>A0A7W6CMS1_9SPHN</name>
<keyword evidence="1" id="KW-1133">Transmembrane helix</keyword>
<organism evidence="2 3">
    <name type="scientific">Novosphingobium sediminicola</name>
    <dbReference type="NCBI Taxonomy" id="563162"/>
    <lineage>
        <taxon>Bacteria</taxon>
        <taxon>Pseudomonadati</taxon>
        <taxon>Pseudomonadota</taxon>
        <taxon>Alphaproteobacteria</taxon>
        <taxon>Sphingomonadales</taxon>
        <taxon>Sphingomonadaceae</taxon>
        <taxon>Novosphingobium</taxon>
    </lineage>
</organism>
<keyword evidence="3" id="KW-1185">Reference proteome</keyword>
<accession>A0A7W6CMS1</accession>
<evidence type="ECO:0000256" key="1">
    <source>
        <dbReference type="SAM" id="Phobius"/>
    </source>
</evidence>
<reference evidence="2 3" key="1">
    <citation type="submission" date="2020-08" db="EMBL/GenBank/DDBJ databases">
        <title>Genomic Encyclopedia of Type Strains, Phase IV (KMG-IV): sequencing the most valuable type-strain genomes for metagenomic binning, comparative biology and taxonomic classification.</title>
        <authorList>
            <person name="Goeker M."/>
        </authorList>
    </citation>
    <scope>NUCLEOTIDE SEQUENCE [LARGE SCALE GENOMIC DNA]</scope>
    <source>
        <strain evidence="2 3">DSM 27057</strain>
    </source>
</reference>
<dbReference type="RefSeq" id="WP_183628427.1">
    <property type="nucleotide sequence ID" value="NZ_JACIDX010000021.1"/>
</dbReference>
<evidence type="ECO:0000313" key="2">
    <source>
        <dbReference type="EMBL" id="MBB3957278.1"/>
    </source>
</evidence>
<feature type="transmembrane region" description="Helical" evidence="1">
    <location>
        <begin position="16"/>
        <end position="36"/>
    </location>
</feature>
<keyword evidence="1" id="KW-0472">Membrane</keyword>
<evidence type="ECO:0000313" key="3">
    <source>
        <dbReference type="Proteomes" id="UP000548867"/>
    </source>
</evidence>
<dbReference type="EMBL" id="JACIDX010000021">
    <property type="protein sequence ID" value="MBB3957278.1"/>
    <property type="molecule type" value="Genomic_DNA"/>
</dbReference>
<sequence length="122" mass="12700">MLSAALTSIKLHWRDFVPAAVLMIVVIAAIVAATLWPSGDRGQYAVVAPPSYDLGQTITMVRTAGGSIVDVGGLKNVVILHSADKNVVAALYHAGAWLVIDPHLLRGCAGFHRVSTSLGASA</sequence>
<comment type="caution">
    <text evidence="2">The sequence shown here is derived from an EMBL/GenBank/DDBJ whole genome shotgun (WGS) entry which is preliminary data.</text>
</comment>
<gene>
    <name evidence="2" type="ORF">GGR38_004252</name>
</gene>
<dbReference type="Proteomes" id="UP000548867">
    <property type="component" value="Unassembled WGS sequence"/>
</dbReference>
<dbReference type="AlphaFoldDB" id="A0A7W6CMS1"/>